<organism evidence="1 2">
    <name type="scientific">Brachionus plicatilis</name>
    <name type="common">Marine rotifer</name>
    <name type="synonym">Brachionus muelleri</name>
    <dbReference type="NCBI Taxonomy" id="10195"/>
    <lineage>
        <taxon>Eukaryota</taxon>
        <taxon>Metazoa</taxon>
        <taxon>Spiralia</taxon>
        <taxon>Gnathifera</taxon>
        <taxon>Rotifera</taxon>
        <taxon>Eurotatoria</taxon>
        <taxon>Monogononta</taxon>
        <taxon>Pseudotrocha</taxon>
        <taxon>Ploima</taxon>
        <taxon>Brachionidae</taxon>
        <taxon>Brachionus</taxon>
    </lineage>
</organism>
<protein>
    <submittedName>
        <fullName evidence="1">Uncharacterized protein</fullName>
    </submittedName>
</protein>
<reference evidence="1 2" key="1">
    <citation type="journal article" date="2018" name="Sci. Rep.">
        <title>Genomic signatures of local adaptation to the degree of environmental predictability in rotifers.</title>
        <authorList>
            <person name="Franch-Gras L."/>
            <person name="Hahn C."/>
            <person name="Garcia-Roger E.M."/>
            <person name="Carmona M.J."/>
            <person name="Serra M."/>
            <person name="Gomez A."/>
        </authorList>
    </citation>
    <scope>NUCLEOTIDE SEQUENCE [LARGE SCALE GENOMIC DNA]</scope>
    <source>
        <strain evidence="1">HYR1</strain>
    </source>
</reference>
<name>A0A3M7PSI3_BRAPC</name>
<dbReference type="AlphaFoldDB" id="A0A3M7PSI3"/>
<gene>
    <name evidence="1" type="ORF">BpHYR1_048403</name>
</gene>
<evidence type="ECO:0000313" key="1">
    <source>
        <dbReference type="EMBL" id="RNA01608.1"/>
    </source>
</evidence>
<evidence type="ECO:0000313" key="2">
    <source>
        <dbReference type="Proteomes" id="UP000276133"/>
    </source>
</evidence>
<dbReference type="EMBL" id="REGN01009237">
    <property type="protein sequence ID" value="RNA01608.1"/>
    <property type="molecule type" value="Genomic_DNA"/>
</dbReference>
<comment type="caution">
    <text evidence="1">The sequence shown here is derived from an EMBL/GenBank/DDBJ whole genome shotgun (WGS) entry which is preliminary data.</text>
</comment>
<sequence>MAFITNNHVFEYVYLKYEAYFSFRICWKKNKKSFIDNLKIMIKIKIKRNQQIVNNIWIIKNIMRQRINKNFLKRIYFPQIVEPMYKIPSQTSKKCDDVELKQDLIVKNLYRDNHQSVFGCRPKWTNLLIDRAFEKNCTFSSLTLLLLKIIRKNRINQKKLSIKALQKDN</sequence>
<accession>A0A3M7PSI3</accession>
<keyword evidence="2" id="KW-1185">Reference proteome</keyword>
<proteinExistence type="predicted"/>
<dbReference type="Proteomes" id="UP000276133">
    <property type="component" value="Unassembled WGS sequence"/>
</dbReference>